<dbReference type="InterPro" id="IPR000037">
    <property type="entry name" value="SsrA-bd_prot"/>
</dbReference>
<dbReference type="GO" id="GO:0005829">
    <property type="term" value="C:cytosol"/>
    <property type="evidence" value="ECO:0007669"/>
    <property type="project" value="TreeGrafter"/>
</dbReference>
<reference evidence="5 6" key="1">
    <citation type="journal article" date="2015" name="Genome Announc.">
        <title>Expanding the biotechnology potential of lactobacilli through comparative genomics of 213 strains and associated genera.</title>
        <authorList>
            <person name="Sun Z."/>
            <person name="Harris H.M."/>
            <person name="McCann A."/>
            <person name="Guo C."/>
            <person name="Argimon S."/>
            <person name="Zhang W."/>
            <person name="Yang X."/>
            <person name="Jeffery I.B."/>
            <person name="Cooney J.C."/>
            <person name="Kagawa T.F."/>
            <person name="Liu W."/>
            <person name="Song Y."/>
            <person name="Salvetti E."/>
            <person name="Wrobel A."/>
            <person name="Rasinkangas P."/>
            <person name="Parkhill J."/>
            <person name="Rea M.C."/>
            <person name="O'Sullivan O."/>
            <person name="Ritari J."/>
            <person name="Douillard F.P."/>
            <person name="Paul Ross R."/>
            <person name="Yang R."/>
            <person name="Briner A.E."/>
            <person name="Felis G.E."/>
            <person name="de Vos W.M."/>
            <person name="Barrangou R."/>
            <person name="Klaenhammer T.R."/>
            <person name="Caufield P.W."/>
            <person name="Cui Y."/>
            <person name="Zhang H."/>
            <person name="O'Toole P.W."/>
        </authorList>
    </citation>
    <scope>NUCLEOTIDE SEQUENCE [LARGE SCALE GENOMIC DNA]</scope>
    <source>
        <strain evidence="5 6">DSM 13345</strain>
    </source>
</reference>
<dbReference type="PANTHER" id="PTHR30308:SF2">
    <property type="entry name" value="SSRA-BINDING PROTEIN"/>
    <property type="match status" value="1"/>
</dbReference>
<evidence type="ECO:0000313" key="5">
    <source>
        <dbReference type="EMBL" id="KRL27616.1"/>
    </source>
</evidence>
<dbReference type="Gene3D" id="2.40.280.10">
    <property type="match status" value="1"/>
</dbReference>
<keyword evidence="1 3" id="KW-0963">Cytoplasm</keyword>
<comment type="function">
    <text evidence="3">Required for rescue of stalled ribosomes mediated by trans-translation. Binds to transfer-messenger RNA (tmRNA), required for stable association of tmRNA with ribosomes. tmRNA and SmpB together mimic tRNA shape, replacing the anticodon stem-loop with SmpB. tmRNA is encoded by the ssrA gene; the 2 termini fold to resemble tRNA(Ala) and it encodes a 'tag peptide', a short internal open reading frame. During trans-translation Ala-aminoacylated tmRNA acts like a tRNA, entering the A-site of stalled ribosomes, displacing the stalled mRNA. The ribosome then switches to translate the ORF on the tmRNA; the nascent peptide is terminated with the 'tag peptide' encoded by the tmRNA and targeted for degradation. The ribosome is freed to recommence translation, which seems to be the essential function of trans-translation.</text>
</comment>
<feature type="compositionally biased region" description="Basic residues" evidence="4">
    <location>
        <begin position="1"/>
        <end position="12"/>
    </location>
</feature>
<organism evidence="5 6">
    <name type="scientific">Limosilactobacillus mucosae DSM 13345</name>
    <dbReference type="NCBI Taxonomy" id="1423771"/>
    <lineage>
        <taxon>Bacteria</taxon>
        <taxon>Bacillati</taxon>
        <taxon>Bacillota</taxon>
        <taxon>Bacilli</taxon>
        <taxon>Lactobacillales</taxon>
        <taxon>Lactobacillaceae</taxon>
        <taxon>Limosilactobacillus</taxon>
    </lineage>
</organism>
<dbReference type="InterPro" id="IPR023620">
    <property type="entry name" value="SmpB"/>
</dbReference>
<proteinExistence type="inferred from homology"/>
<dbReference type="Proteomes" id="UP000050901">
    <property type="component" value="Unassembled WGS sequence"/>
</dbReference>
<dbReference type="PATRIC" id="fig|1423771.3.peg.135"/>
<keyword evidence="2 3" id="KW-0694">RNA-binding</keyword>
<protein>
    <recommendedName>
        <fullName evidence="3">SsrA-binding protein</fullName>
    </recommendedName>
    <alternativeName>
        <fullName evidence="3">Small protein B</fullName>
    </alternativeName>
</protein>
<dbReference type="GO" id="GO:0003723">
    <property type="term" value="F:RNA binding"/>
    <property type="evidence" value="ECO:0007669"/>
    <property type="project" value="UniProtKB-UniRule"/>
</dbReference>
<dbReference type="HAMAP" id="MF_00023">
    <property type="entry name" value="SmpB"/>
    <property type="match status" value="1"/>
</dbReference>
<name>A0A0R1P4N4_LIMMU</name>
<dbReference type="InterPro" id="IPR020081">
    <property type="entry name" value="SsrA-bd_prot_CS"/>
</dbReference>
<comment type="similarity">
    <text evidence="3">Belongs to the SmpB family.</text>
</comment>
<evidence type="ECO:0000313" key="6">
    <source>
        <dbReference type="Proteomes" id="UP000050901"/>
    </source>
</evidence>
<evidence type="ECO:0000256" key="2">
    <source>
        <dbReference type="ARBA" id="ARBA00022884"/>
    </source>
</evidence>
<sequence length="163" mass="18927">MTGGKKMAKKSHHEKDDNLIAQNKKARHDYSVLETYEAGIALTGTEIKSVRARRVNLKDGFAQLHNGELWLMNVHISQYDNGTFFNHDPLRNRKLLLHKKEIKKIAGELSTKGITLIPLKMYIKHGYAKVLLGLAKGKHEYDKRESIKKREQERQIERVLKHY</sequence>
<dbReference type="GO" id="GO:0070930">
    <property type="term" value="P:trans-translation-dependent protein tagging"/>
    <property type="evidence" value="ECO:0007669"/>
    <property type="project" value="TreeGrafter"/>
</dbReference>
<evidence type="ECO:0000256" key="4">
    <source>
        <dbReference type="SAM" id="MobiDB-lite"/>
    </source>
</evidence>
<dbReference type="PROSITE" id="PS01317">
    <property type="entry name" value="SSRP"/>
    <property type="match status" value="1"/>
</dbReference>
<evidence type="ECO:0000256" key="1">
    <source>
        <dbReference type="ARBA" id="ARBA00022490"/>
    </source>
</evidence>
<comment type="caution">
    <text evidence="5">The sequence shown here is derived from an EMBL/GenBank/DDBJ whole genome shotgun (WGS) entry which is preliminary data.</text>
</comment>
<dbReference type="GO" id="GO:0070929">
    <property type="term" value="P:trans-translation"/>
    <property type="evidence" value="ECO:0007669"/>
    <property type="project" value="UniProtKB-UniRule"/>
</dbReference>
<dbReference type="AlphaFoldDB" id="A0A0R1P4N4"/>
<evidence type="ECO:0000256" key="3">
    <source>
        <dbReference type="HAMAP-Rule" id="MF_00023"/>
    </source>
</evidence>
<dbReference type="CDD" id="cd09294">
    <property type="entry name" value="SmpB"/>
    <property type="match status" value="1"/>
</dbReference>
<dbReference type="NCBIfam" id="TIGR00086">
    <property type="entry name" value="smpB"/>
    <property type="match status" value="1"/>
</dbReference>
<dbReference type="NCBIfam" id="NF003843">
    <property type="entry name" value="PRK05422.1"/>
    <property type="match status" value="1"/>
</dbReference>
<dbReference type="Pfam" id="PF01668">
    <property type="entry name" value="SmpB"/>
    <property type="match status" value="1"/>
</dbReference>
<comment type="subcellular location">
    <subcellularLocation>
        <location evidence="3">Cytoplasm</location>
    </subcellularLocation>
    <text evidence="3">The tmRNA-SmpB complex associates with stalled 70S ribosomes.</text>
</comment>
<dbReference type="EMBL" id="AZEQ01000001">
    <property type="protein sequence ID" value="KRL27616.1"/>
    <property type="molecule type" value="Genomic_DNA"/>
</dbReference>
<feature type="region of interest" description="Disordered" evidence="4">
    <location>
        <begin position="1"/>
        <end position="21"/>
    </location>
</feature>
<gene>
    <name evidence="3" type="primary">smpB</name>
    <name evidence="5" type="ORF">FC47_GL000136</name>
</gene>
<dbReference type="SUPFAM" id="SSF74982">
    <property type="entry name" value="Small protein B (SmpB)"/>
    <property type="match status" value="1"/>
</dbReference>
<dbReference type="PANTHER" id="PTHR30308">
    <property type="entry name" value="TMRNA-BINDING COMPONENT OF TRANS-TRANSLATION TAGGING COMPLEX"/>
    <property type="match status" value="1"/>
</dbReference>
<accession>A0A0R1P4N4</accession>